<keyword evidence="6 10" id="KW-0249">Electron transport</keyword>
<evidence type="ECO:0000256" key="5">
    <source>
        <dbReference type="ARBA" id="ARBA00022967"/>
    </source>
</evidence>
<dbReference type="Pfam" id="PF12837">
    <property type="entry name" value="Fer4_6"/>
    <property type="match status" value="1"/>
</dbReference>
<dbReference type="PANTHER" id="PTHR43560">
    <property type="entry name" value="ION-TRANSLOCATING OXIDOREDUCTASE COMPLEX SUBUNIT B"/>
    <property type="match status" value="1"/>
</dbReference>
<evidence type="ECO:0000256" key="7">
    <source>
        <dbReference type="ARBA" id="ARBA00023004"/>
    </source>
</evidence>
<comment type="subcellular location">
    <subcellularLocation>
        <location evidence="10">Cell membrane</location>
    </subcellularLocation>
</comment>
<comment type="function">
    <text evidence="10">Part of a membrane-bound complex that couples electron transfer with translocation of ions across the membrane.</text>
</comment>
<dbReference type="Proteomes" id="UP000057158">
    <property type="component" value="Chromosome"/>
</dbReference>
<evidence type="ECO:0000256" key="4">
    <source>
        <dbReference type="ARBA" id="ARBA00022737"/>
    </source>
</evidence>
<feature type="binding site" evidence="10">
    <location>
        <position position="144"/>
    </location>
    <ligand>
        <name>[4Fe-4S] cluster</name>
        <dbReference type="ChEBI" id="CHEBI:49883"/>
        <label>2</label>
    </ligand>
</feature>
<feature type="region of interest" description="Hydrophobic" evidence="10">
    <location>
        <begin position="1"/>
        <end position="23"/>
    </location>
</feature>
<dbReference type="EC" id="7.-.-.-" evidence="10"/>
<dbReference type="Gene3D" id="3.30.70.20">
    <property type="match status" value="1"/>
</dbReference>
<dbReference type="InterPro" id="IPR007202">
    <property type="entry name" value="4Fe-4S_dom"/>
</dbReference>
<feature type="domain" description="4Fe-4S" evidence="12">
    <location>
        <begin position="29"/>
        <end position="88"/>
    </location>
</feature>
<gene>
    <name evidence="10 13" type="primary">rnfB</name>
    <name evidence="13" type="ORF">DSOUD_0249</name>
</gene>
<keyword evidence="7 10" id="KW-0408">Iron</keyword>
<dbReference type="EMBL" id="CP010802">
    <property type="protein sequence ID" value="ALC15049.1"/>
    <property type="molecule type" value="Genomic_DNA"/>
</dbReference>
<keyword evidence="1 10" id="KW-0813">Transport</keyword>
<evidence type="ECO:0000256" key="10">
    <source>
        <dbReference type="HAMAP-Rule" id="MF_00463"/>
    </source>
</evidence>
<dbReference type="OrthoDB" id="9789936at2"/>
<feature type="binding site" evidence="10">
    <location>
        <position position="49"/>
    </location>
    <ligand>
        <name>[4Fe-4S] cluster</name>
        <dbReference type="ChEBI" id="CHEBI:49883"/>
        <label>1</label>
    </ligand>
</feature>
<dbReference type="InterPro" id="IPR017896">
    <property type="entry name" value="4Fe4S_Fe-S-bd"/>
</dbReference>
<feature type="binding site" evidence="10">
    <location>
        <position position="178"/>
    </location>
    <ligand>
        <name>[4Fe-4S] cluster</name>
        <dbReference type="ChEBI" id="CHEBI:49883"/>
        <label>2</label>
    </ligand>
</feature>
<comment type="similarity">
    <text evidence="10">Belongs to the 4Fe4S bacterial-type ferredoxin family. RnfB subfamily.</text>
</comment>
<evidence type="ECO:0000256" key="1">
    <source>
        <dbReference type="ARBA" id="ARBA00022448"/>
    </source>
</evidence>
<keyword evidence="5 10" id="KW-1278">Translocase</keyword>
<dbReference type="GO" id="GO:0046872">
    <property type="term" value="F:metal ion binding"/>
    <property type="evidence" value="ECO:0007669"/>
    <property type="project" value="UniProtKB-KW"/>
</dbReference>
<evidence type="ECO:0000256" key="3">
    <source>
        <dbReference type="ARBA" id="ARBA00022723"/>
    </source>
</evidence>
<evidence type="ECO:0000259" key="12">
    <source>
        <dbReference type="PROSITE" id="PS51656"/>
    </source>
</evidence>
<keyword evidence="9 10" id="KW-0472">Membrane</keyword>
<dbReference type="InterPro" id="IPR010207">
    <property type="entry name" value="Elect_transpt_cplx_RnfB/RsxB"/>
</dbReference>
<evidence type="ECO:0000313" key="13">
    <source>
        <dbReference type="EMBL" id="ALC15049.1"/>
    </source>
</evidence>
<dbReference type="Gene3D" id="1.10.15.40">
    <property type="entry name" value="Electron transport complex subunit B, putative Fe-S cluster"/>
    <property type="match status" value="1"/>
</dbReference>
<dbReference type="SUPFAM" id="SSF54862">
    <property type="entry name" value="4Fe-4S ferredoxins"/>
    <property type="match status" value="1"/>
</dbReference>
<accession>A0A0M3QET8</accession>
<dbReference type="PROSITE" id="PS00198">
    <property type="entry name" value="4FE4S_FER_1"/>
    <property type="match status" value="1"/>
</dbReference>
<dbReference type="PANTHER" id="PTHR43560:SF1">
    <property type="entry name" value="ION-TRANSLOCATING OXIDOREDUCTASE COMPLEX SUBUNIT B"/>
    <property type="match status" value="1"/>
</dbReference>
<feature type="binding site" evidence="10">
    <location>
        <position position="71"/>
    </location>
    <ligand>
        <name>[4Fe-4S] cluster</name>
        <dbReference type="ChEBI" id="CHEBI:49883"/>
        <label>1</label>
    </ligand>
</feature>
<comment type="subunit">
    <text evidence="10">The complex is composed of six subunits: RnfA, RnfB, RnfC, RnfD, RnfE and RnfG.</text>
</comment>
<evidence type="ECO:0000259" key="11">
    <source>
        <dbReference type="PROSITE" id="PS51379"/>
    </source>
</evidence>
<feature type="binding site" evidence="10">
    <location>
        <position position="54"/>
    </location>
    <ligand>
        <name>[4Fe-4S] cluster</name>
        <dbReference type="ChEBI" id="CHEBI:49883"/>
        <label>1</label>
    </ligand>
</feature>
<keyword evidence="2 10" id="KW-0004">4Fe-4S</keyword>
<feature type="binding site" evidence="10">
    <location>
        <position position="134"/>
    </location>
    <ligand>
        <name>[4Fe-4S] cluster</name>
        <dbReference type="ChEBI" id="CHEBI:49883"/>
        <label>2</label>
    </ligand>
</feature>
<reference evidence="13 14" key="1">
    <citation type="submission" date="2015-07" db="EMBL/GenBank/DDBJ databases">
        <title>Isolation and Genomic Characterization of a Novel Halophilic Metal-Reducing Deltaproteobacterium from the Deep Subsurface.</title>
        <authorList>
            <person name="Badalamenti J.P."/>
            <person name="Summers Z.M."/>
            <person name="Gralnick J.A."/>
            <person name="Bond D.R."/>
        </authorList>
    </citation>
    <scope>NUCLEOTIDE SEQUENCE [LARGE SCALE GENOMIC DNA]</scope>
    <source>
        <strain evidence="13 14">WTL</strain>
    </source>
</reference>
<name>A0A0M3QET8_9BACT</name>
<feature type="binding site" evidence="10">
    <location>
        <position position="171"/>
    </location>
    <ligand>
        <name>[4Fe-4S] cluster</name>
        <dbReference type="ChEBI" id="CHEBI:49883"/>
        <label>3</label>
    </ligand>
</feature>
<dbReference type="PROSITE" id="PS51379">
    <property type="entry name" value="4FE4S_FER_2"/>
    <property type="match status" value="2"/>
</dbReference>
<evidence type="ECO:0000313" key="14">
    <source>
        <dbReference type="Proteomes" id="UP000057158"/>
    </source>
</evidence>
<dbReference type="NCBIfam" id="TIGR01944">
    <property type="entry name" value="rnfB"/>
    <property type="match status" value="1"/>
</dbReference>
<feature type="binding site" evidence="10">
    <location>
        <position position="138"/>
    </location>
    <ligand>
        <name>[4Fe-4S] cluster</name>
        <dbReference type="ChEBI" id="CHEBI:49883"/>
        <label>2</label>
    </ligand>
</feature>
<organism evidence="13 14">
    <name type="scientific">Desulfuromonas soudanensis</name>
    <dbReference type="NCBI Taxonomy" id="1603606"/>
    <lineage>
        <taxon>Bacteria</taxon>
        <taxon>Pseudomonadati</taxon>
        <taxon>Thermodesulfobacteriota</taxon>
        <taxon>Desulfuromonadia</taxon>
        <taxon>Desulfuromonadales</taxon>
        <taxon>Desulfuromonadaceae</taxon>
        <taxon>Desulfuromonas</taxon>
    </lineage>
</organism>
<evidence type="ECO:0000256" key="6">
    <source>
        <dbReference type="ARBA" id="ARBA00022982"/>
    </source>
</evidence>
<dbReference type="KEGG" id="des:DSOUD_0249"/>
<evidence type="ECO:0000256" key="2">
    <source>
        <dbReference type="ARBA" id="ARBA00022485"/>
    </source>
</evidence>
<keyword evidence="10" id="KW-1003">Cell membrane</keyword>
<dbReference type="GO" id="GO:0009055">
    <property type="term" value="F:electron transfer activity"/>
    <property type="evidence" value="ECO:0007669"/>
    <property type="project" value="InterPro"/>
</dbReference>
<dbReference type="Pfam" id="PF04060">
    <property type="entry name" value="FeS"/>
    <property type="match status" value="1"/>
</dbReference>
<protein>
    <recommendedName>
        <fullName evidence="10">Ion-translocating oxidoreductase complex subunit B</fullName>
        <ecNumber evidence="10">7.-.-.-</ecNumber>
    </recommendedName>
    <alternativeName>
        <fullName evidence="10">Rnf electron transport complex subunit B</fullName>
    </alternativeName>
</protein>
<dbReference type="InterPro" id="IPR017900">
    <property type="entry name" value="4Fe4S_Fe_S_CS"/>
</dbReference>
<evidence type="ECO:0000256" key="9">
    <source>
        <dbReference type="ARBA" id="ARBA00023136"/>
    </source>
</evidence>
<dbReference type="PROSITE" id="PS51656">
    <property type="entry name" value="4FE4S"/>
    <property type="match status" value="1"/>
</dbReference>
<dbReference type="STRING" id="1603606.DSOUD_0249"/>
<dbReference type="GO" id="GO:0005886">
    <property type="term" value="C:plasma membrane"/>
    <property type="evidence" value="ECO:0007669"/>
    <property type="project" value="UniProtKB-SubCell"/>
</dbReference>
<comment type="cofactor">
    <cofactor evidence="10">
        <name>[4Fe-4S] cluster</name>
        <dbReference type="ChEBI" id="CHEBI:49883"/>
    </cofactor>
    <text evidence="10">Binds 3 [4Fe-4S] clusters.</text>
</comment>
<dbReference type="HAMAP" id="MF_00463">
    <property type="entry name" value="RsxB_RnfB"/>
    <property type="match status" value="1"/>
</dbReference>
<dbReference type="InterPro" id="IPR050395">
    <property type="entry name" value="4Fe4S_Ferredoxin_RnfB"/>
</dbReference>
<comment type="caution">
    <text evidence="10">Lacks conserved residue(s) required for the propagation of feature annotation.</text>
</comment>
<dbReference type="GO" id="GO:0022900">
    <property type="term" value="P:electron transport chain"/>
    <property type="evidence" value="ECO:0007669"/>
    <property type="project" value="UniProtKB-UniRule"/>
</dbReference>
<sequence>MIEAVLSIGGIGLLAAVTLGVAARKFAVEVDPRELALLETLSGANCGACGYPGCSAYAKAVAEGKAEPSLCTPGGQSTLEKIAHIMGVAAVGAAPQVAVVLCQGDNLRAAAKYRYLGVVDCVAAQRIADGPKICPGGCLGLGTCARVCPFGAIEMTSEGLAVISREKCTGCRKCVGACPRQVIAMTPLDATVHVLCNSHDKGAAVRKYCQVGCIACMICKKTVPEAYVIEDFLAKVVYEHYQESGAAVEKCPTKCIRDFVDGYPEGSRFAPPVVPVKRQEAV</sequence>
<dbReference type="Pfam" id="PF13370">
    <property type="entry name" value="Fer4_13"/>
    <property type="match status" value="1"/>
</dbReference>
<feature type="domain" description="4Fe-4S ferredoxin-type" evidence="11">
    <location>
        <begin position="129"/>
        <end position="158"/>
    </location>
</feature>
<keyword evidence="8 10" id="KW-0411">Iron-sulfur</keyword>
<keyword evidence="4 10" id="KW-0677">Repeat</keyword>
<keyword evidence="14" id="KW-1185">Reference proteome</keyword>
<keyword evidence="3 10" id="KW-0479">Metal-binding</keyword>
<feature type="binding site" evidence="10">
    <location>
        <position position="168"/>
    </location>
    <ligand>
        <name>[4Fe-4S] cluster</name>
        <dbReference type="ChEBI" id="CHEBI:49883"/>
        <label>3</label>
    </ligand>
</feature>
<dbReference type="RefSeq" id="WP_053549287.1">
    <property type="nucleotide sequence ID" value="NZ_CP010802.1"/>
</dbReference>
<dbReference type="GO" id="GO:0051539">
    <property type="term" value="F:4 iron, 4 sulfur cluster binding"/>
    <property type="evidence" value="ECO:0007669"/>
    <property type="project" value="UniProtKB-UniRule"/>
</dbReference>
<feature type="binding site" evidence="10">
    <location>
        <position position="174"/>
    </location>
    <ligand>
        <name>[4Fe-4S] cluster</name>
        <dbReference type="ChEBI" id="CHEBI:49883"/>
        <label>3</label>
    </ligand>
</feature>
<proteinExistence type="inferred from homology"/>
<feature type="binding site" evidence="10">
    <location>
        <position position="148"/>
    </location>
    <ligand>
        <name>[4Fe-4S] cluster</name>
        <dbReference type="ChEBI" id="CHEBI:49883"/>
        <label>3</label>
    </ligand>
</feature>
<dbReference type="AlphaFoldDB" id="A0A0M3QET8"/>
<evidence type="ECO:0000256" key="8">
    <source>
        <dbReference type="ARBA" id="ARBA00023014"/>
    </source>
</evidence>
<feature type="binding site" evidence="10">
    <location>
        <position position="46"/>
    </location>
    <ligand>
        <name>[4Fe-4S] cluster</name>
        <dbReference type="ChEBI" id="CHEBI:49883"/>
        <label>1</label>
    </ligand>
</feature>
<dbReference type="PATRIC" id="fig|1603606.3.peg.278"/>
<feature type="domain" description="4Fe-4S ferredoxin-type" evidence="11">
    <location>
        <begin position="159"/>
        <end position="188"/>
    </location>
</feature>